<sequence length="578" mass="63604">MTANLTLTDLFCGAGGSSTGAVAVPGVTVRLAANHWARAIETHNTNHPDTDHLQADISNTDPRYVPHTDMLWASPECTNHSRAKGRKIAAQPDLFGETISEDAVRRSRATMWDVVRFTEAHRYRAVIVENVVEVADWGDDGTARGGLFDAWLLAMRNLGYQHRVISLNSMHAQRLGLPAPQSRDRVYIVFWRRGERAPDFEQMLRPQAWCPTCERVVEARQWWKKGDGRRPGRYRAQYLYRCPNTACRNQVVEPAWLPASSIIDWSNLGVRIGDRDKPLSPKTMRRIEVGIERYWQPLTVEMVNGYDAADPKHPGFGDPSSYYRAWPTSDVLRTIPATDGTKAIATHPMLVPVEGRAAEDRARSMLYPSRAMTTRSETGIVYPPFIAELRGGGSTARRASDALATVTASGNHHALVMTNTHSNRARPAWEAAPTMTTAGGGGHALITPSGGTWNEDARSAAGPMPTMLTREAYGLIHRNNGGGPEMTTPAREPIRTVTTAGHQSVLTADRPTVDVNDVYFRMLEPSEIKQAMAFPADYVMVGTRREQVKLSGNAVTPPAARDLIATVVEAITDEAVAA</sequence>
<dbReference type="RefSeq" id="WP_129187537.1">
    <property type="nucleotide sequence ID" value="NZ_CP035493.1"/>
</dbReference>
<evidence type="ECO:0000256" key="6">
    <source>
        <dbReference type="PROSITE-ProRule" id="PRU01016"/>
    </source>
</evidence>
<accession>A0A4P6F3C0</accession>
<dbReference type="GO" id="GO:0003886">
    <property type="term" value="F:DNA (cytosine-5-)-methyltransferase activity"/>
    <property type="evidence" value="ECO:0007669"/>
    <property type="project" value="UniProtKB-EC"/>
</dbReference>
<keyword evidence="4 6" id="KW-0949">S-adenosyl-L-methionine</keyword>
<dbReference type="SUPFAM" id="SSF53335">
    <property type="entry name" value="S-adenosyl-L-methionine-dependent methyltransferases"/>
    <property type="match status" value="1"/>
</dbReference>
<dbReference type="EC" id="2.1.1.37" evidence="1"/>
<dbReference type="PANTHER" id="PTHR10629">
    <property type="entry name" value="CYTOSINE-SPECIFIC METHYLTRANSFERASE"/>
    <property type="match status" value="1"/>
</dbReference>
<dbReference type="GO" id="GO:0003677">
    <property type="term" value="F:DNA binding"/>
    <property type="evidence" value="ECO:0007669"/>
    <property type="project" value="TreeGrafter"/>
</dbReference>
<keyword evidence="5" id="KW-0680">Restriction system</keyword>
<dbReference type="OrthoDB" id="9813719at2"/>
<dbReference type="Gene3D" id="3.90.120.10">
    <property type="entry name" value="DNA Methylase, subunit A, domain 2"/>
    <property type="match status" value="1"/>
</dbReference>
<evidence type="ECO:0000256" key="1">
    <source>
        <dbReference type="ARBA" id="ARBA00011975"/>
    </source>
</evidence>
<dbReference type="GO" id="GO:0009307">
    <property type="term" value="P:DNA restriction-modification system"/>
    <property type="evidence" value="ECO:0007669"/>
    <property type="project" value="UniProtKB-KW"/>
</dbReference>
<keyword evidence="3 6" id="KW-0808">Transferase</keyword>
<dbReference type="Gene3D" id="3.40.50.150">
    <property type="entry name" value="Vaccinia Virus protein VP39"/>
    <property type="match status" value="1"/>
</dbReference>
<keyword evidence="2 6" id="KW-0489">Methyltransferase</keyword>
<dbReference type="PANTHER" id="PTHR10629:SF52">
    <property type="entry name" value="DNA (CYTOSINE-5)-METHYLTRANSFERASE 1"/>
    <property type="match status" value="1"/>
</dbReference>
<evidence type="ECO:0000256" key="3">
    <source>
        <dbReference type="ARBA" id="ARBA00022679"/>
    </source>
</evidence>
<feature type="active site" evidence="6">
    <location>
        <position position="77"/>
    </location>
</feature>
<dbReference type="Pfam" id="PF00145">
    <property type="entry name" value="DNA_methylase"/>
    <property type="match status" value="2"/>
</dbReference>
<dbReference type="GO" id="GO:0032259">
    <property type="term" value="P:methylation"/>
    <property type="evidence" value="ECO:0007669"/>
    <property type="project" value="UniProtKB-KW"/>
</dbReference>
<dbReference type="InterPro" id="IPR001525">
    <property type="entry name" value="C5_MeTfrase"/>
</dbReference>
<evidence type="ECO:0000313" key="7">
    <source>
        <dbReference type="EMBL" id="QAY70024.1"/>
    </source>
</evidence>
<name>A0A4P6F3C0_9MICO</name>
<dbReference type="GO" id="GO:0044027">
    <property type="term" value="P:negative regulation of gene expression via chromosomal CpG island methylation"/>
    <property type="evidence" value="ECO:0007669"/>
    <property type="project" value="TreeGrafter"/>
</dbReference>
<evidence type="ECO:0000256" key="5">
    <source>
        <dbReference type="ARBA" id="ARBA00022747"/>
    </source>
</evidence>
<dbReference type="REBASE" id="300039">
    <property type="entry name" value="M1.Xsp10M9ORF8240P"/>
</dbReference>
<dbReference type="PRINTS" id="PR00105">
    <property type="entry name" value="C5METTRFRASE"/>
</dbReference>
<gene>
    <name evidence="7" type="ORF">ET471_08240</name>
</gene>
<dbReference type="EMBL" id="CP035493">
    <property type="protein sequence ID" value="QAY70024.1"/>
    <property type="molecule type" value="Genomic_DNA"/>
</dbReference>
<dbReference type="Proteomes" id="UP000292118">
    <property type="component" value="Chromosome"/>
</dbReference>
<proteinExistence type="inferred from homology"/>
<protein>
    <recommendedName>
        <fullName evidence="1">DNA (cytosine-5-)-methyltransferase</fullName>
        <ecNumber evidence="1">2.1.1.37</ecNumber>
    </recommendedName>
</protein>
<dbReference type="InterPro" id="IPR029063">
    <property type="entry name" value="SAM-dependent_MTases_sf"/>
</dbReference>
<comment type="similarity">
    <text evidence="6">Belongs to the class I-like SAM-binding methyltransferase superfamily. C5-methyltransferase family.</text>
</comment>
<dbReference type="AlphaFoldDB" id="A0A4P6F3C0"/>
<evidence type="ECO:0000256" key="4">
    <source>
        <dbReference type="ARBA" id="ARBA00022691"/>
    </source>
</evidence>
<dbReference type="PROSITE" id="PS51679">
    <property type="entry name" value="SAM_MT_C5"/>
    <property type="match status" value="1"/>
</dbReference>
<evidence type="ECO:0000256" key="2">
    <source>
        <dbReference type="ARBA" id="ARBA00022603"/>
    </source>
</evidence>
<dbReference type="InterPro" id="IPR050390">
    <property type="entry name" value="C5-Methyltransferase"/>
</dbReference>
<dbReference type="KEGG" id="xya:ET471_08240"/>
<organism evidence="7 8">
    <name type="scientific">Xylanimonas protaetiae</name>
    <dbReference type="NCBI Taxonomy" id="2509457"/>
    <lineage>
        <taxon>Bacteria</taxon>
        <taxon>Bacillati</taxon>
        <taxon>Actinomycetota</taxon>
        <taxon>Actinomycetes</taxon>
        <taxon>Micrococcales</taxon>
        <taxon>Promicromonosporaceae</taxon>
        <taxon>Xylanimonas</taxon>
    </lineage>
</organism>
<keyword evidence="8" id="KW-1185">Reference proteome</keyword>
<evidence type="ECO:0000313" key="8">
    <source>
        <dbReference type="Proteomes" id="UP000292118"/>
    </source>
</evidence>
<reference evidence="7 8" key="1">
    <citation type="submission" date="2019-01" db="EMBL/GenBank/DDBJ databases">
        <title>Genome sequencing of strain FW10M-9.</title>
        <authorList>
            <person name="Heo J."/>
            <person name="Kim S.-J."/>
            <person name="Kim J.-S."/>
            <person name="Hong S.-B."/>
            <person name="Kwon S.-W."/>
        </authorList>
    </citation>
    <scope>NUCLEOTIDE SEQUENCE [LARGE SCALE GENOMIC DNA]</scope>
    <source>
        <strain evidence="7 8">FW10M-9</strain>
    </source>
</reference>